<dbReference type="Proteomes" id="UP000256429">
    <property type="component" value="Unassembled WGS sequence"/>
</dbReference>
<dbReference type="OrthoDB" id="127805at2"/>
<keyword evidence="3" id="KW-1185">Reference proteome</keyword>
<evidence type="ECO:0000313" key="3">
    <source>
        <dbReference type="Proteomes" id="UP000256429"/>
    </source>
</evidence>
<dbReference type="Pfam" id="PF08874">
    <property type="entry name" value="DUF1835"/>
    <property type="match status" value="1"/>
</dbReference>
<protein>
    <submittedName>
        <fullName evidence="2">Uncharacterized protein DUF1835</fullName>
    </submittedName>
</protein>
<evidence type="ECO:0000313" key="2">
    <source>
        <dbReference type="EMBL" id="REE83336.1"/>
    </source>
</evidence>
<name>A0A3D9S201_9FLAO</name>
<feature type="domain" description="DUF1835" evidence="1">
    <location>
        <begin position="5"/>
        <end position="114"/>
    </location>
</feature>
<gene>
    <name evidence="2" type="ORF">BX611_0625</name>
</gene>
<reference evidence="2 3" key="1">
    <citation type="submission" date="2018-08" db="EMBL/GenBank/DDBJ databases">
        <title>Genomic Encyclopedia of Type Strains, Phase III (KMG-III): the genomes of soil and plant-associated and newly described type strains.</title>
        <authorList>
            <person name="Whitman W."/>
        </authorList>
    </citation>
    <scope>NUCLEOTIDE SEQUENCE [LARGE SCALE GENOMIC DNA]</scope>
    <source>
        <strain evidence="2 3">325-5</strain>
    </source>
</reference>
<organism evidence="2 3">
    <name type="scientific">Lutibacter oceani</name>
    <dbReference type="NCBI Taxonomy" id="1853311"/>
    <lineage>
        <taxon>Bacteria</taxon>
        <taxon>Pseudomonadati</taxon>
        <taxon>Bacteroidota</taxon>
        <taxon>Flavobacteriia</taxon>
        <taxon>Flavobacteriales</taxon>
        <taxon>Flavobacteriaceae</taxon>
        <taxon>Lutibacter</taxon>
    </lineage>
</organism>
<sequence length="278" mass="33125">MSNILHIVNGDSTANILEKTTLKGDIIIWREILCEGPLHFDVGSDDFWLKRYAYFETELGVSKLEYFDKTIKELIKIEDLEGYSEVVLWFEFDLFCQVNLMALCSFLLKSFRKDILYCLVCTGKVEGKEKLHYLSDFSEIEYLNLYENKIRISKSNLTYATECWNVYVENNFEKLQEFNFNKSKKFSYFQKAIHQHLKRFPSENGLNEIQYKILEIINAEALTENEIVRNLLIWQQQETLYGFGDLQYFEYLKKLNKYIKKNDSKYYLNNFGKTVIKK</sequence>
<dbReference type="RefSeq" id="WP_115878005.1">
    <property type="nucleotide sequence ID" value="NZ_QTTQ01000009.1"/>
</dbReference>
<comment type="caution">
    <text evidence="2">The sequence shown here is derived from an EMBL/GenBank/DDBJ whole genome shotgun (WGS) entry which is preliminary data.</text>
</comment>
<dbReference type="AlphaFoldDB" id="A0A3D9S201"/>
<dbReference type="EMBL" id="QTTQ01000009">
    <property type="protein sequence ID" value="REE83336.1"/>
    <property type="molecule type" value="Genomic_DNA"/>
</dbReference>
<evidence type="ECO:0000259" key="1">
    <source>
        <dbReference type="Pfam" id="PF08874"/>
    </source>
</evidence>
<dbReference type="InterPro" id="IPR014973">
    <property type="entry name" value="DUF1835"/>
</dbReference>
<proteinExistence type="predicted"/>
<accession>A0A3D9S201</accession>